<dbReference type="OrthoDB" id="9991292at2759"/>
<name>A0A9D4EVI0_DREPO</name>
<keyword evidence="1 3" id="KW-0732">Signal</keyword>
<accession>A0A9D4EVI0</accession>
<reference evidence="4" key="1">
    <citation type="journal article" date="2019" name="bioRxiv">
        <title>The Genome of the Zebra Mussel, Dreissena polymorpha: A Resource for Invasive Species Research.</title>
        <authorList>
            <person name="McCartney M.A."/>
            <person name="Auch B."/>
            <person name="Kono T."/>
            <person name="Mallez S."/>
            <person name="Zhang Y."/>
            <person name="Obille A."/>
            <person name="Becker A."/>
            <person name="Abrahante J.E."/>
            <person name="Garbe J."/>
            <person name="Badalamenti J.P."/>
            <person name="Herman A."/>
            <person name="Mangelson H."/>
            <person name="Liachko I."/>
            <person name="Sullivan S."/>
            <person name="Sone E.D."/>
            <person name="Koren S."/>
            <person name="Silverstein K.A.T."/>
            <person name="Beckman K.B."/>
            <person name="Gohl D.M."/>
        </authorList>
    </citation>
    <scope>NUCLEOTIDE SEQUENCE</scope>
    <source>
        <strain evidence="4">Duluth1</strain>
        <tissue evidence="4">Whole animal</tissue>
    </source>
</reference>
<dbReference type="EMBL" id="JAIWYP010000008">
    <property type="protein sequence ID" value="KAH3787629.1"/>
    <property type="molecule type" value="Genomic_DNA"/>
</dbReference>
<dbReference type="Pfam" id="PF17064">
    <property type="entry name" value="QVR"/>
    <property type="match status" value="1"/>
</dbReference>
<gene>
    <name evidence="4" type="ORF">DPMN_165756</name>
</gene>
<sequence>MATNFLLSFALVIYLCAGYSAAIKCYECNGTDVSCADTFDKGKHKLADGCAQCLKVKAVDNKVNAADRKCLAAIVGESKCQKGYLGLDVTACFCNTDGCNGASSVYFTMATIIAPLLMLTKHVI</sequence>
<proteinExistence type="predicted"/>
<comment type="caution">
    <text evidence="4">The sequence shown here is derived from an EMBL/GenBank/DDBJ whole genome shotgun (WGS) entry which is preliminary data.</text>
</comment>
<feature type="signal peptide" evidence="3">
    <location>
        <begin position="1"/>
        <end position="22"/>
    </location>
</feature>
<dbReference type="InterPro" id="IPR031424">
    <property type="entry name" value="QVR-like"/>
</dbReference>
<feature type="chain" id="PRO_5039370818" description="Protein sleepless" evidence="3">
    <location>
        <begin position="23"/>
        <end position="124"/>
    </location>
</feature>
<dbReference type="PANTHER" id="PTHR33562">
    <property type="entry name" value="ATILLA, ISOFORM B-RELATED-RELATED"/>
    <property type="match status" value="1"/>
</dbReference>
<evidence type="ECO:0000313" key="4">
    <source>
        <dbReference type="EMBL" id="KAH3787629.1"/>
    </source>
</evidence>
<evidence type="ECO:0000313" key="5">
    <source>
        <dbReference type="Proteomes" id="UP000828390"/>
    </source>
</evidence>
<dbReference type="GO" id="GO:0030431">
    <property type="term" value="P:sleep"/>
    <property type="evidence" value="ECO:0007669"/>
    <property type="project" value="InterPro"/>
</dbReference>
<evidence type="ECO:0000256" key="2">
    <source>
        <dbReference type="ARBA" id="ARBA00023180"/>
    </source>
</evidence>
<keyword evidence="2" id="KW-0325">Glycoprotein</keyword>
<organism evidence="4 5">
    <name type="scientific">Dreissena polymorpha</name>
    <name type="common">Zebra mussel</name>
    <name type="synonym">Mytilus polymorpha</name>
    <dbReference type="NCBI Taxonomy" id="45954"/>
    <lineage>
        <taxon>Eukaryota</taxon>
        <taxon>Metazoa</taxon>
        <taxon>Spiralia</taxon>
        <taxon>Lophotrochozoa</taxon>
        <taxon>Mollusca</taxon>
        <taxon>Bivalvia</taxon>
        <taxon>Autobranchia</taxon>
        <taxon>Heteroconchia</taxon>
        <taxon>Euheterodonta</taxon>
        <taxon>Imparidentia</taxon>
        <taxon>Neoheterodontei</taxon>
        <taxon>Myida</taxon>
        <taxon>Dreissenoidea</taxon>
        <taxon>Dreissenidae</taxon>
        <taxon>Dreissena</taxon>
    </lineage>
</organism>
<evidence type="ECO:0008006" key="6">
    <source>
        <dbReference type="Google" id="ProtNLM"/>
    </source>
</evidence>
<dbReference type="InterPro" id="IPR050975">
    <property type="entry name" value="Sleep_regulator"/>
</dbReference>
<reference evidence="4" key="2">
    <citation type="submission" date="2020-11" db="EMBL/GenBank/DDBJ databases">
        <authorList>
            <person name="McCartney M.A."/>
            <person name="Auch B."/>
            <person name="Kono T."/>
            <person name="Mallez S."/>
            <person name="Becker A."/>
            <person name="Gohl D.M."/>
            <person name="Silverstein K.A.T."/>
            <person name="Koren S."/>
            <person name="Bechman K.B."/>
            <person name="Herman A."/>
            <person name="Abrahante J.E."/>
            <person name="Garbe J."/>
        </authorList>
    </citation>
    <scope>NUCLEOTIDE SEQUENCE</scope>
    <source>
        <strain evidence="4">Duluth1</strain>
        <tissue evidence="4">Whole animal</tissue>
    </source>
</reference>
<dbReference type="AlphaFoldDB" id="A0A9D4EVI0"/>
<dbReference type="Proteomes" id="UP000828390">
    <property type="component" value="Unassembled WGS sequence"/>
</dbReference>
<dbReference type="GO" id="GO:0032222">
    <property type="term" value="P:regulation of synaptic transmission, cholinergic"/>
    <property type="evidence" value="ECO:0007669"/>
    <property type="project" value="InterPro"/>
</dbReference>
<evidence type="ECO:0000256" key="3">
    <source>
        <dbReference type="SAM" id="SignalP"/>
    </source>
</evidence>
<keyword evidence="5" id="KW-1185">Reference proteome</keyword>
<protein>
    <recommendedName>
        <fullName evidence="6">Protein sleepless</fullName>
    </recommendedName>
</protein>
<evidence type="ECO:0000256" key="1">
    <source>
        <dbReference type="ARBA" id="ARBA00022729"/>
    </source>
</evidence>